<feature type="transmembrane region" description="Helical" evidence="1">
    <location>
        <begin position="12"/>
        <end position="30"/>
    </location>
</feature>
<keyword evidence="3" id="KW-1185">Reference proteome</keyword>
<keyword evidence="1" id="KW-1133">Transmembrane helix</keyword>
<feature type="transmembrane region" description="Helical" evidence="1">
    <location>
        <begin position="50"/>
        <end position="70"/>
    </location>
</feature>
<keyword evidence="1" id="KW-0472">Membrane</keyword>
<keyword evidence="1" id="KW-0812">Transmembrane</keyword>
<reference evidence="2 3" key="1">
    <citation type="journal article" date="2019" name="Nat. Ecol. Evol.">
        <title>Megaphylogeny resolves global patterns of mushroom evolution.</title>
        <authorList>
            <person name="Varga T."/>
            <person name="Krizsan K."/>
            <person name="Foldi C."/>
            <person name="Dima B."/>
            <person name="Sanchez-Garcia M."/>
            <person name="Sanchez-Ramirez S."/>
            <person name="Szollosi G.J."/>
            <person name="Szarkandi J.G."/>
            <person name="Papp V."/>
            <person name="Albert L."/>
            <person name="Andreopoulos W."/>
            <person name="Angelini C."/>
            <person name="Antonin V."/>
            <person name="Barry K.W."/>
            <person name="Bougher N.L."/>
            <person name="Buchanan P."/>
            <person name="Buyck B."/>
            <person name="Bense V."/>
            <person name="Catcheside P."/>
            <person name="Chovatia M."/>
            <person name="Cooper J."/>
            <person name="Damon W."/>
            <person name="Desjardin D."/>
            <person name="Finy P."/>
            <person name="Geml J."/>
            <person name="Haridas S."/>
            <person name="Hughes K."/>
            <person name="Justo A."/>
            <person name="Karasinski D."/>
            <person name="Kautmanova I."/>
            <person name="Kiss B."/>
            <person name="Kocsube S."/>
            <person name="Kotiranta H."/>
            <person name="LaButti K.M."/>
            <person name="Lechner B.E."/>
            <person name="Liimatainen K."/>
            <person name="Lipzen A."/>
            <person name="Lukacs Z."/>
            <person name="Mihaltcheva S."/>
            <person name="Morgado L.N."/>
            <person name="Niskanen T."/>
            <person name="Noordeloos M.E."/>
            <person name="Ohm R.A."/>
            <person name="Ortiz-Santana B."/>
            <person name="Ovrebo C."/>
            <person name="Racz N."/>
            <person name="Riley R."/>
            <person name="Savchenko A."/>
            <person name="Shiryaev A."/>
            <person name="Soop K."/>
            <person name="Spirin V."/>
            <person name="Szebenyi C."/>
            <person name="Tomsovsky M."/>
            <person name="Tulloss R.E."/>
            <person name="Uehling J."/>
            <person name="Grigoriev I.V."/>
            <person name="Vagvolgyi C."/>
            <person name="Papp T."/>
            <person name="Martin F.M."/>
            <person name="Miettinen O."/>
            <person name="Hibbett D.S."/>
            <person name="Nagy L.G."/>
        </authorList>
    </citation>
    <scope>NUCLEOTIDE SEQUENCE [LARGE SCALE GENOMIC DNA]</scope>
    <source>
        <strain evidence="2 3">CBS 962.96</strain>
    </source>
</reference>
<gene>
    <name evidence="2" type="ORF">K435DRAFT_514876</name>
</gene>
<dbReference type="AlphaFoldDB" id="A0A4S8M9D9"/>
<name>A0A4S8M9D9_DENBC</name>
<evidence type="ECO:0000313" key="2">
    <source>
        <dbReference type="EMBL" id="THU99009.1"/>
    </source>
</evidence>
<dbReference type="Proteomes" id="UP000297245">
    <property type="component" value="Unassembled WGS sequence"/>
</dbReference>
<proteinExistence type="predicted"/>
<evidence type="ECO:0000256" key="1">
    <source>
        <dbReference type="SAM" id="Phobius"/>
    </source>
</evidence>
<organism evidence="2 3">
    <name type="scientific">Dendrothele bispora (strain CBS 962.96)</name>
    <dbReference type="NCBI Taxonomy" id="1314807"/>
    <lineage>
        <taxon>Eukaryota</taxon>
        <taxon>Fungi</taxon>
        <taxon>Dikarya</taxon>
        <taxon>Basidiomycota</taxon>
        <taxon>Agaricomycotina</taxon>
        <taxon>Agaricomycetes</taxon>
        <taxon>Agaricomycetidae</taxon>
        <taxon>Agaricales</taxon>
        <taxon>Agaricales incertae sedis</taxon>
        <taxon>Dendrothele</taxon>
    </lineage>
</organism>
<sequence length="99" mass="11808">MGHERWSRFRVLFFTSFPPPFLAVCFVGSYRFRFLWELVRHSSNQESPVYFLVLHKVSSGSFLFFFTFLADLASNCKFPISFFVYYYTPCVSFTIFPLH</sequence>
<protein>
    <submittedName>
        <fullName evidence="2">Uncharacterized protein</fullName>
    </submittedName>
</protein>
<dbReference type="EMBL" id="ML179126">
    <property type="protein sequence ID" value="THU99009.1"/>
    <property type="molecule type" value="Genomic_DNA"/>
</dbReference>
<accession>A0A4S8M9D9</accession>
<feature type="transmembrane region" description="Helical" evidence="1">
    <location>
        <begin position="82"/>
        <end position="98"/>
    </location>
</feature>
<evidence type="ECO:0000313" key="3">
    <source>
        <dbReference type="Proteomes" id="UP000297245"/>
    </source>
</evidence>